<dbReference type="GO" id="GO:0000139">
    <property type="term" value="C:Golgi membrane"/>
    <property type="evidence" value="ECO:0007669"/>
    <property type="project" value="InterPro"/>
</dbReference>
<feature type="coiled-coil region" evidence="4">
    <location>
        <begin position="653"/>
        <end position="708"/>
    </location>
</feature>
<dbReference type="Pfam" id="PF18770">
    <property type="entry name" value="Arm_vescicular"/>
    <property type="match status" value="1"/>
</dbReference>
<dbReference type="Gene3D" id="1.25.10.10">
    <property type="entry name" value="Leucine-rich Repeat Variant"/>
    <property type="match status" value="1"/>
</dbReference>
<dbReference type="GO" id="GO:0005783">
    <property type="term" value="C:endoplasmic reticulum"/>
    <property type="evidence" value="ECO:0007669"/>
    <property type="project" value="TreeGrafter"/>
</dbReference>
<evidence type="ECO:0000256" key="1">
    <source>
        <dbReference type="ARBA" id="ARBA00004555"/>
    </source>
</evidence>
<evidence type="ECO:0000256" key="4">
    <source>
        <dbReference type="SAM" id="Coils"/>
    </source>
</evidence>
<dbReference type="GO" id="GO:0048280">
    <property type="term" value="P:vesicle fusion with Golgi apparatus"/>
    <property type="evidence" value="ECO:0007669"/>
    <property type="project" value="InterPro"/>
</dbReference>
<dbReference type="InterPro" id="IPR000225">
    <property type="entry name" value="Armadillo"/>
</dbReference>
<evidence type="ECO:0000259" key="5">
    <source>
        <dbReference type="Pfam" id="PF04869"/>
    </source>
</evidence>
<reference evidence="6" key="1">
    <citation type="submission" date="2020-11" db="EMBL/GenBank/DDBJ databases">
        <authorList>
            <person name="Tran Van P."/>
        </authorList>
    </citation>
    <scope>NUCLEOTIDE SEQUENCE</scope>
</reference>
<dbReference type="AlphaFoldDB" id="A0A7R9HNF1"/>
<gene>
    <name evidence="6" type="ORF">TMSB3V08_LOCUS5564</name>
</gene>
<evidence type="ECO:0000256" key="2">
    <source>
        <dbReference type="ARBA" id="ARBA00023034"/>
    </source>
</evidence>
<dbReference type="InterPro" id="IPR024095">
    <property type="entry name" value="Vesicle_P115"/>
</dbReference>
<dbReference type="EMBL" id="OB793855">
    <property type="protein sequence ID" value="CAD7428771.1"/>
    <property type="molecule type" value="Genomic_DNA"/>
</dbReference>
<dbReference type="InterPro" id="IPR006953">
    <property type="entry name" value="Vesicle_Uso1_P115_head"/>
</dbReference>
<comment type="subcellular location">
    <subcellularLocation>
        <location evidence="1">Golgi apparatus</location>
    </subcellularLocation>
</comment>
<dbReference type="GO" id="GO:0005795">
    <property type="term" value="C:Golgi stack"/>
    <property type="evidence" value="ECO:0007669"/>
    <property type="project" value="TreeGrafter"/>
</dbReference>
<keyword evidence="3 4" id="KW-0175">Coiled coil</keyword>
<feature type="domain" description="Vesicle tethering protein Uso1/P115-like head" evidence="5">
    <location>
        <begin position="351"/>
        <end position="633"/>
    </location>
</feature>
<sequence length="876" mass="98234">MEYFKSGLKSVLGASQEGVQLTGAETVERLVERVQFSTLLDDRRDACRALKALSRKYRIEVGAQGMGALRHVLETDHADSEIVGYTLDTLCNITAPETFEEEEHPSLGPALTGVSQQFTEIFIKQPDNVALVLGFLEEYDFHVRWPAVKLLTSLLANKPKDLQEIVLVSPMGVSKLMDLLSDSREVIRNDALLLLTQLTKGNANIQKIVAFENAFDRLFDVIMEEGYSDGGIVVEDCLLLMLNLLRNNTSNQNFFKEGSYIQRLTPMFKLPQDVDDSGWSAQKVSNIHCMLQVARTLVTPGNPAQVTSSSQKSMRQCGLLEALCDILMASGVPADILTETISTVGEVIRGNQSNQEYFSTVMAPSTPPRPALVVLLMSMVNEKQPFILRCSVLYCFQCFLFKNEVGQSQLVQTLLPSATEVISLTTGQLLCGGLFSNDALSNWFSAVALSHALVENPVQQEQLLRVLLATNTGGQPVSLLHQCSMLLQQCSKLHSKLGLLILLSTWLSHCPLAVKQFVSVPTSVTYLTAQAGSNEHDDNEELVQGMCAFLLGLCIVFNDDSVAAFTKDKLKQLVGNRIGVEVFVDKLGEVSKHEVYSKAAKHPQLKPQFPSDLLLDHEFCQLFKALEGMVVKAVAPKPLMNGSSEPAVDSSYLMQYKELIREQDRRLEELSQTVERLTQEKHYMQMKLEESTGTLAQLRDQNMLLKAQANTSLGPVPELEEARVELEHWRAECEHKDAIIASLQSNISADTRVDDLEARLHELYLEMGEKDLELERLKKSTTSHQNTSDELLDTRQRLCEVSAELDKMKRDQDDLLELLTDQDTRLSMFKERLRTLGEKIVLTLIKINIIDHNFHLKDQNFYKGKKYVFKMFVSFF</sequence>
<proteinExistence type="predicted"/>
<dbReference type="GO" id="GO:0012507">
    <property type="term" value="C:ER to Golgi transport vesicle membrane"/>
    <property type="evidence" value="ECO:0007669"/>
    <property type="project" value="TreeGrafter"/>
</dbReference>
<dbReference type="SUPFAM" id="SSF48371">
    <property type="entry name" value="ARM repeat"/>
    <property type="match status" value="1"/>
</dbReference>
<dbReference type="InterPro" id="IPR041209">
    <property type="entry name" value="P115_Arm_rpt"/>
</dbReference>
<evidence type="ECO:0000313" key="6">
    <source>
        <dbReference type="EMBL" id="CAD7428771.1"/>
    </source>
</evidence>
<keyword evidence="2" id="KW-0333">Golgi apparatus</keyword>
<dbReference type="Pfam" id="PF04869">
    <property type="entry name" value="Uso1_p115_head"/>
    <property type="match status" value="1"/>
</dbReference>
<dbReference type="PANTHER" id="PTHR10013">
    <property type="entry name" value="GENERAL VESICULAR TRANSPORT FACTOR P115"/>
    <property type="match status" value="1"/>
</dbReference>
<dbReference type="SMART" id="SM00185">
    <property type="entry name" value="ARM"/>
    <property type="match status" value="3"/>
</dbReference>
<evidence type="ECO:0000256" key="3">
    <source>
        <dbReference type="ARBA" id="ARBA00023054"/>
    </source>
</evidence>
<dbReference type="InterPro" id="IPR016024">
    <property type="entry name" value="ARM-type_fold"/>
</dbReference>
<dbReference type="FunFam" id="1.25.10.10:FF:000394">
    <property type="entry name" value="general vesicular transport factor p115"/>
    <property type="match status" value="1"/>
</dbReference>
<dbReference type="GO" id="GO:0006886">
    <property type="term" value="P:intracellular protein transport"/>
    <property type="evidence" value="ECO:0007669"/>
    <property type="project" value="InterPro"/>
</dbReference>
<accession>A0A7R9HNF1</accession>
<dbReference type="GO" id="GO:0048211">
    <property type="term" value="P:Golgi vesicle docking"/>
    <property type="evidence" value="ECO:0007669"/>
    <property type="project" value="TreeGrafter"/>
</dbReference>
<name>A0A7R9HNF1_9NEOP</name>
<protein>
    <recommendedName>
        <fullName evidence="5">Vesicle tethering protein Uso1/P115-like head domain-containing protein</fullName>
    </recommendedName>
</protein>
<dbReference type="GO" id="GO:0006888">
    <property type="term" value="P:endoplasmic reticulum to Golgi vesicle-mediated transport"/>
    <property type="evidence" value="ECO:0007669"/>
    <property type="project" value="TreeGrafter"/>
</dbReference>
<dbReference type="InterPro" id="IPR011989">
    <property type="entry name" value="ARM-like"/>
</dbReference>
<dbReference type="GO" id="GO:0045056">
    <property type="term" value="P:transcytosis"/>
    <property type="evidence" value="ECO:0007669"/>
    <property type="project" value="TreeGrafter"/>
</dbReference>
<organism evidence="6">
    <name type="scientific">Timema monikensis</name>
    <dbReference type="NCBI Taxonomy" id="170555"/>
    <lineage>
        <taxon>Eukaryota</taxon>
        <taxon>Metazoa</taxon>
        <taxon>Ecdysozoa</taxon>
        <taxon>Arthropoda</taxon>
        <taxon>Hexapoda</taxon>
        <taxon>Insecta</taxon>
        <taxon>Pterygota</taxon>
        <taxon>Neoptera</taxon>
        <taxon>Polyneoptera</taxon>
        <taxon>Phasmatodea</taxon>
        <taxon>Timematodea</taxon>
        <taxon>Timematoidea</taxon>
        <taxon>Timematidae</taxon>
        <taxon>Timema</taxon>
    </lineage>
</organism>
<dbReference type="PANTHER" id="PTHR10013:SF0">
    <property type="entry name" value="GENERAL VESICULAR TRANSPORT FACTOR P115"/>
    <property type="match status" value="1"/>
</dbReference>